<sequence>MNRLGSEFLKELDSYERPVIGLVTFRQLILLVGIGLVSVLATILVYFQAPDIIVYSVIGGILPPFVIFGLKFDEIIRDHVRFAFTKQERAYQTEFEREEFSKDAFLPEKGVTKYSDSF</sequence>
<protein>
    <submittedName>
        <fullName evidence="2">PrgI family protein</fullName>
    </submittedName>
</protein>
<keyword evidence="1" id="KW-0472">Membrane</keyword>
<dbReference type="KEGG" id="spei:EHW89_06015"/>
<reference evidence="3" key="1">
    <citation type="submission" date="2018-12" db="EMBL/GenBank/DDBJ databases">
        <title>Genome sequencing of Streptococcus sp. KCOM 2412 (= ChDC F135).</title>
        <authorList>
            <person name="Kook J.-K."/>
            <person name="Park S.-N."/>
            <person name="Lim Y.K."/>
        </authorList>
    </citation>
    <scope>NUCLEOTIDE SEQUENCE [LARGE SCALE GENOMIC DNA]</scope>
    <source>
        <strain evidence="3">KCOM 2412</strain>
    </source>
</reference>
<dbReference type="RefSeq" id="WP_126467307.1">
    <property type="nucleotide sequence ID" value="NZ_CP034543.1"/>
</dbReference>
<organism evidence="2 3">
    <name type="scientific">Streptococcus periodonticum</name>
    <dbReference type="NCBI Taxonomy" id="2490633"/>
    <lineage>
        <taxon>Bacteria</taxon>
        <taxon>Bacillati</taxon>
        <taxon>Bacillota</taxon>
        <taxon>Bacilli</taxon>
        <taxon>Lactobacillales</taxon>
        <taxon>Streptococcaceae</taxon>
        <taxon>Streptococcus</taxon>
    </lineage>
</organism>
<keyword evidence="1" id="KW-0812">Transmembrane</keyword>
<evidence type="ECO:0000313" key="3">
    <source>
        <dbReference type="Proteomes" id="UP000272924"/>
    </source>
</evidence>
<keyword evidence="1" id="KW-1133">Transmembrane helix</keyword>
<feature type="transmembrane region" description="Helical" evidence="1">
    <location>
        <begin position="28"/>
        <end position="47"/>
    </location>
</feature>
<evidence type="ECO:0000256" key="1">
    <source>
        <dbReference type="SAM" id="Phobius"/>
    </source>
</evidence>
<feature type="transmembrane region" description="Helical" evidence="1">
    <location>
        <begin position="53"/>
        <end position="72"/>
    </location>
</feature>
<proteinExistence type="predicted"/>
<gene>
    <name evidence="2" type="ORF">EHW89_06015</name>
</gene>
<accession>A0A3Q9F376</accession>
<name>A0A3Q9F376_9STRE</name>
<evidence type="ECO:0000313" key="2">
    <source>
        <dbReference type="EMBL" id="AZQ42038.1"/>
    </source>
</evidence>
<dbReference type="AlphaFoldDB" id="A0A3Q9F376"/>
<dbReference type="Pfam" id="PF12666">
    <property type="entry name" value="PrgI"/>
    <property type="match status" value="1"/>
</dbReference>
<dbReference type="InterPro" id="IPR024414">
    <property type="entry name" value="Uncharacterised_PrgI"/>
</dbReference>
<keyword evidence="3" id="KW-1185">Reference proteome</keyword>
<dbReference type="EMBL" id="CP034543">
    <property type="protein sequence ID" value="AZQ42038.1"/>
    <property type="molecule type" value="Genomic_DNA"/>
</dbReference>
<dbReference type="Proteomes" id="UP000272924">
    <property type="component" value="Chromosome"/>
</dbReference>